<reference evidence="4" key="2">
    <citation type="submission" date="2016-01" db="EMBL/GenBank/DDBJ databases">
        <title>Complete genome sequence of Agromyces aureus AR33T and comparison with related organisms.</title>
        <authorList>
            <person name="Corretto E."/>
            <person name="Antonielli L."/>
            <person name="Sessitsch A."/>
            <person name="Brader G."/>
        </authorList>
    </citation>
    <scope>NUCLEOTIDE SEQUENCE [LARGE SCALE GENOMIC DNA]</scope>
    <source>
        <strain evidence="4">AR33</strain>
    </source>
</reference>
<dbReference type="STRING" id="453304.ATC03_01475"/>
<dbReference type="RefSeq" id="WP_067872247.1">
    <property type="nucleotide sequence ID" value="NZ_CP013979.1"/>
</dbReference>
<dbReference type="SUPFAM" id="SSF158745">
    <property type="entry name" value="LanC-like"/>
    <property type="match status" value="1"/>
</dbReference>
<feature type="domain" description="Lantibiotic biosynthesis protein dehydration" evidence="2">
    <location>
        <begin position="208"/>
        <end position="586"/>
    </location>
</feature>
<keyword evidence="1" id="KW-0479">Metal-binding</keyword>
<dbReference type="KEGG" id="agy:ATC03_01475"/>
<gene>
    <name evidence="3" type="ORF">ATC03_01475</name>
</gene>
<dbReference type="PRINTS" id="PR01950">
    <property type="entry name" value="LANCSUPER"/>
</dbReference>
<dbReference type="InterPro" id="IPR017146">
    <property type="entry name" value="Lanti_2_LanM"/>
</dbReference>
<name>A0A191WBQ4_9MICO</name>
<protein>
    <recommendedName>
        <fullName evidence="2">Lantibiotic biosynthesis protein dehydration domain-containing protein</fullName>
    </recommendedName>
</protein>
<dbReference type="GO" id="GO:0005975">
    <property type="term" value="P:carbohydrate metabolic process"/>
    <property type="evidence" value="ECO:0007669"/>
    <property type="project" value="InterPro"/>
</dbReference>
<dbReference type="SMART" id="SM01260">
    <property type="entry name" value="LANC_like"/>
    <property type="match status" value="1"/>
</dbReference>
<feature type="binding site" evidence="1">
    <location>
        <position position="938"/>
    </location>
    <ligand>
        <name>Zn(2+)</name>
        <dbReference type="ChEBI" id="CHEBI:29105"/>
    </ligand>
</feature>
<evidence type="ECO:0000259" key="2">
    <source>
        <dbReference type="Pfam" id="PF13575"/>
    </source>
</evidence>
<evidence type="ECO:0000313" key="4">
    <source>
        <dbReference type="Proteomes" id="UP000078437"/>
    </source>
</evidence>
<dbReference type="Pfam" id="PF05147">
    <property type="entry name" value="LANC_like"/>
    <property type="match status" value="1"/>
</dbReference>
<organism evidence="3 4">
    <name type="scientific">Agromyces aureus</name>
    <dbReference type="NCBI Taxonomy" id="453304"/>
    <lineage>
        <taxon>Bacteria</taxon>
        <taxon>Bacillati</taxon>
        <taxon>Actinomycetota</taxon>
        <taxon>Actinomycetes</taxon>
        <taxon>Micrococcales</taxon>
        <taxon>Microbacteriaceae</taxon>
        <taxon>Agromyces</taxon>
    </lineage>
</organism>
<dbReference type="Pfam" id="PF13575">
    <property type="entry name" value="DUF4135"/>
    <property type="match status" value="1"/>
</dbReference>
<dbReference type="InterPro" id="IPR025410">
    <property type="entry name" value="Lant_dehyd"/>
</dbReference>
<dbReference type="AlphaFoldDB" id="A0A191WBQ4"/>
<accession>A0A191WBQ4</accession>
<dbReference type="EMBL" id="CP013979">
    <property type="protein sequence ID" value="ANJ25628.1"/>
    <property type="molecule type" value="Genomic_DNA"/>
</dbReference>
<dbReference type="Proteomes" id="UP000078437">
    <property type="component" value="Chromosome"/>
</dbReference>
<dbReference type="GO" id="GO:0031179">
    <property type="term" value="P:peptide modification"/>
    <property type="evidence" value="ECO:0007669"/>
    <property type="project" value="InterPro"/>
</dbReference>
<dbReference type="GO" id="GO:0046872">
    <property type="term" value="F:metal ion binding"/>
    <property type="evidence" value="ECO:0007669"/>
    <property type="project" value="UniProtKB-KW"/>
</dbReference>
<dbReference type="Gene3D" id="1.50.10.10">
    <property type="match status" value="1"/>
</dbReference>
<dbReference type="CDD" id="cd04792">
    <property type="entry name" value="LanM-like"/>
    <property type="match status" value="1"/>
</dbReference>
<dbReference type="NCBIfam" id="TIGR03897">
    <property type="entry name" value="lanti_2_LanM"/>
    <property type="match status" value="1"/>
</dbReference>
<keyword evidence="1" id="KW-0862">Zinc</keyword>
<dbReference type="PIRSF" id="PIRSF037228">
    <property type="entry name" value="Lant_mod_RumM"/>
    <property type="match status" value="1"/>
</dbReference>
<proteinExistence type="predicted"/>
<evidence type="ECO:0000313" key="3">
    <source>
        <dbReference type="EMBL" id="ANJ25628.1"/>
    </source>
</evidence>
<dbReference type="OrthoDB" id="5055255at2"/>
<dbReference type="InterPro" id="IPR012341">
    <property type="entry name" value="6hp_glycosidase-like_sf"/>
</dbReference>
<sequence>MIETWRLAESAAERGPVAGYGGSDTELASLRWNRWQQLPVFRDDRLSREEKVAPLGVTTEELLGLLGSVPADGEAASEGAWPDWLTSFRELWTIGASVEGDVEADSFGMFEVVRPLVLGAQAQLRERLRVRSARSACPEALAKSLVQALASALPVNDISSVCSRTMILEVNIAREEGSLSGATSEERFAAYVETLRSPSSRLEILREYPVMARAVTERLRFWIERSTDFAEAFLDDLPAIADRFWGGRTPSSLHVEFGGGDSHREGRSVAIVETDLGRVVYKPRRNDLDQAFDAVIAWFNSTHPRYELRAVRHVARDDHGWFEFVDGDAATDIDGADRYAWRLGALTALLHFLRATDFHYENIVAVGDHPIAVDLEALLHVDKEAASVGNAMVRNVATEFLTASVYSIGVLPTKLVATVDGKAVMTDISAIGARGDQNGIIAVPLVHGDGTDEVRMESGVPVMPSRPNSPRGEGERFNIVERESAFTEGFSTAFASVMDGKSDWLREGGLLDGFLDTRSRFISRPTALYGKVLIDSYHPDFMRDALDRTMCLGKLLGGYVGRPDRAQMIRAEIADLTVGDIPFFEVRASDGVVLHGLDDHEVGRRELAPLPAVREFVARTSQADLAPQLRVIRYTFASARIREGDQPSSPQPAEEFKGVVSPDGKRSAAVEVADAIIDLSVTDGEQRGWFGLGFVSERWWNLAALGVDLYSGTSGIAMALATIGEFHAPARKVAVELFDQLAETARSVSTLAMLDVAPEKRTGFDSGAFGLLSGLIYALSHGAVRYGDDELRAAAEELIPALRILVMEDAHHDVVAGNAGAILSLLSLAEAGDSPDALELSRLCATQLLAAATIDGDAMSWPSAFNASPLVGLSHGAVGVALALSRLREQIGDPDGEYTRAIEGALAFERQHHDPSTGDWADLRDESIGAQFQMRAWCHGSPGAVLARAELLGSGLSEPLESAVVEEIAAGVRATQESIGVTTGLPFGQGSDCLCHGDIGNLVIAETVARTWGERIPADREVRERAWSAILARAEERGWQCGIPSDAETPGLMTGLSGIAWGLAFSADPEHEPNILALEGPGVLARRNGHGE</sequence>
<reference evidence="3 4" key="1">
    <citation type="journal article" date="2016" name="Int. J. Syst. Evol. Microbiol.">
        <title>Agromyces aureus sp. nov., isolated from the rhizosphere of Salix caprea L. grown in a heavy-metal-contaminated soil.</title>
        <authorList>
            <person name="Corretto E."/>
            <person name="Antonielli L."/>
            <person name="Sessitsch A."/>
            <person name="Compant S."/>
            <person name="Gorfer M."/>
            <person name="Kuffner M."/>
            <person name="Brader G."/>
        </authorList>
    </citation>
    <scope>NUCLEOTIDE SEQUENCE [LARGE SCALE GENOMIC DNA]</scope>
    <source>
        <strain evidence="3 4">AR33</strain>
    </source>
</reference>
<dbReference type="PRINTS" id="PR01955">
    <property type="entry name" value="LANCFRANKIA"/>
</dbReference>
<keyword evidence="4" id="KW-1185">Reference proteome</keyword>
<dbReference type="InterPro" id="IPR007822">
    <property type="entry name" value="LANC-like"/>
</dbReference>
<evidence type="ECO:0000256" key="1">
    <source>
        <dbReference type="PIRSR" id="PIRSR607822-1"/>
    </source>
</evidence>